<dbReference type="Gene3D" id="3.10.450.50">
    <property type="match status" value="1"/>
</dbReference>
<dbReference type="EMBL" id="BLPF01000003">
    <property type="protein sequence ID" value="GFJ84227.1"/>
    <property type="molecule type" value="Genomic_DNA"/>
</dbReference>
<dbReference type="InterPro" id="IPR027843">
    <property type="entry name" value="DUF4440"/>
</dbReference>
<dbReference type="InterPro" id="IPR032710">
    <property type="entry name" value="NTF2-like_dom_sf"/>
</dbReference>
<evidence type="ECO:0000259" key="1">
    <source>
        <dbReference type="Pfam" id="PF14534"/>
    </source>
</evidence>
<dbReference type="AlphaFoldDB" id="A0A6V8KR10"/>
<feature type="domain" description="DUF4440" evidence="1">
    <location>
        <begin position="13"/>
        <end position="111"/>
    </location>
</feature>
<dbReference type="Pfam" id="PF14534">
    <property type="entry name" value="DUF4440"/>
    <property type="match status" value="1"/>
</dbReference>
<accession>A0A6V8KR10</accession>
<proteinExistence type="predicted"/>
<keyword evidence="3" id="KW-1185">Reference proteome</keyword>
<organism evidence="2 3">
    <name type="scientific">Phytohabitans houttuyneae</name>
    <dbReference type="NCBI Taxonomy" id="1076126"/>
    <lineage>
        <taxon>Bacteria</taxon>
        <taxon>Bacillati</taxon>
        <taxon>Actinomycetota</taxon>
        <taxon>Actinomycetes</taxon>
        <taxon>Micromonosporales</taxon>
        <taxon>Micromonosporaceae</taxon>
    </lineage>
</organism>
<comment type="caution">
    <text evidence="2">The sequence shown here is derived from an EMBL/GenBank/DDBJ whole genome shotgun (WGS) entry which is preliminary data.</text>
</comment>
<dbReference type="Proteomes" id="UP000482800">
    <property type="component" value="Unassembled WGS sequence"/>
</dbReference>
<dbReference type="RefSeq" id="WP_173067745.1">
    <property type="nucleotide sequence ID" value="NZ_BAABGO010000013.1"/>
</dbReference>
<protein>
    <recommendedName>
        <fullName evidence="1">DUF4440 domain-containing protein</fullName>
    </recommendedName>
</protein>
<gene>
    <name evidence="2" type="ORF">Phou_084070</name>
</gene>
<sequence>MVEDEVRAFSAKRDAVLVGNDAALVAADMTDDWVYVGPDGATPKSDIIGRIASGRLVHHTMEQVGADRVARAGDAVVVTARKASSGTWDGVPYTADEWLSEVYVRVGGRWLCAFSQKTPVAVAD</sequence>
<dbReference type="SUPFAM" id="SSF54427">
    <property type="entry name" value="NTF2-like"/>
    <property type="match status" value="1"/>
</dbReference>
<name>A0A6V8KR10_9ACTN</name>
<evidence type="ECO:0000313" key="2">
    <source>
        <dbReference type="EMBL" id="GFJ84227.1"/>
    </source>
</evidence>
<reference evidence="2 3" key="1">
    <citation type="submission" date="2020-03" db="EMBL/GenBank/DDBJ databases">
        <title>Whole genome shotgun sequence of Phytohabitans houttuyneae NBRC 108639.</title>
        <authorList>
            <person name="Komaki H."/>
            <person name="Tamura T."/>
        </authorList>
    </citation>
    <scope>NUCLEOTIDE SEQUENCE [LARGE SCALE GENOMIC DNA]</scope>
    <source>
        <strain evidence="2 3">NBRC 108639</strain>
    </source>
</reference>
<reference evidence="2 3" key="2">
    <citation type="submission" date="2020-03" db="EMBL/GenBank/DDBJ databases">
        <authorList>
            <person name="Ichikawa N."/>
            <person name="Kimura A."/>
            <person name="Kitahashi Y."/>
            <person name="Uohara A."/>
        </authorList>
    </citation>
    <scope>NUCLEOTIDE SEQUENCE [LARGE SCALE GENOMIC DNA]</scope>
    <source>
        <strain evidence="2 3">NBRC 108639</strain>
    </source>
</reference>
<evidence type="ECO:0000313" key="3">
    <source>
        <dbReference type="Proteomes" id="UP000482800"/>
    </source>
</evidence>